<dbReference type="EC" id="2.1.2.11" evidence="7"/>
<comment type="similarity">
    <text evidence="2 7">Belongs to the PanB family.</text>
</comment>
<evidence type="ECO:0000256" key="11">
    <source>
        <dbReference type="SAM" id="MobiDB-lite"/>
    </source>
</evidence>
<keyword evidence="4 7" id="KW-0566">Pantothenate biosynthesis</keyword>
<reference evidence="12 13" key="1">
    <citation type="submission" date="2010-10" db="EMBL/GenBank/DDBJ databases">
        <authorList>
            <consortium name="The Broad Institute Genome Sequencing Platform"/>
            <person name="Ward D."/>
            <person name="Earl A."/>
            <person name="Feldgarden M."/>
            <person name="Young S.K."/>
            <person name="Gargeya S."/>
            <person name="Zeng Q."/>
            <person name="Alvarado L."/>
            <person name="Berlin A."/>
            <person name="Bochicchio J."/>
            <person name="Chapman S.B."/>
            <person name="Chen Z."/>
            <person name="Freedman E."/>
            <person name="Gellesch M."/>
            <person name="Goldberg J."/>
            <person name="Griggs A."/>
            <person name="Gujja S."/>
            <person name="Heilman E."/>
            <person name="Heiman D."/>
            <person name="Howarth C."/>
            <person name="Mehta T."/>
            <person name="Neiman D."/>
            <person name="Pearson M."/>
            <person name="Roberts A."/>
            <person name="Saif S."/>
            <person name="Shea T."/>
            <person name="Shenoy N."/>
            <person name="Sisk P."/>
            <person name="Stolte C."/>
            <person name="Sykes S."/>
            <person name="White J."/>
            <person name="Yandava C."/>
            <person name="Allen-Vercoe E."/>
            <person name="Sibley C."/>
            <person name="Ambrose C.E."/>
            <person name="Strauss J."/>
            <person name="Daigneault M."/>
            <person name="Haas B."/>
            <person name="Nusbaum C."/>
            <person name="Birren B."/>
        </authorList>
    </citation>
    <scope>NUCLEOTIDE SEQUENCE [LARGE SCALE GENOMIC DNA]</scope>
    <source>
        <strain evidence="12 13">3_1_6</strain>
    </source>
</reference>
<dbReference type="PANTHER" id="PTHR20881:SF0">
    <property type="entry name" value="3-METHYL-2-OXOBUTANOATE HYDROXYMETHYLTRANSFERASE"/>
    <property type="match status" value="1"/>
</dbReference>
<feature type="binding site" evidence="7 10">
    <location>
        <position position="125"/>
    </location>
    <ligand>
        <name>Mg(2+)</name>
        <dbReference type="ChEBI" id="CHEBI:18420"/>
    </ligand>
</feature>
<comment type="subcellular location">
    <subcellularLocation>
        <location evidence="7">Cytoplasm</location>
    </subcellularLocation>
</comment>
<sequence length="290" mass="31330">MSTYQTFSTDEKPLSILDVRDAKNRRKLAMVTAYDTPSARIVDRAGVDMVLVGDSLGMVMLGRKDTLSVTLDEMIHHCRAVVQGIHHALVVADMPFMTYEPGPDTALSNAARLVRESGVRAVKLEGAFLPQIRALVGAGIPVMGHIGLTPQRSAQLGGFKVQGKRAEAARQLLDEAAALEDAGCFAIVLEAIPAPLAAAITARVSVPTIGIGAGADCDGQVLVLHDMLGLYSEFTPRFVKRYAELGTLMEQAVRDYAEEVRSGAFPTPAHGFSMDEEERARLEDRLRETE</sequence>
<dbReference type="GO" id="GO:0032259">
    <property type="term" value="P:methylation"/>
    <property type="evidence" value="ECO:0007669"/>
    <property type="project" value="UniProtKB-KW"/>
</dbReference>
<feature type="binding site" evidence="7 9">
    <location>
        <begin position="54"/>
        <end position="55"/>
    </location>
    <ligand>
        <name>3-methyl-2-oxobutanoate</name>
        <dbReference type="ChEBI" id="CHEBI:11851"/>
    </ligand>
</feature>
<dbReference type="GO" id="GO:0000287">
    <property type="term" value="F:magnesium ion binding"/>
    <property type="evidence" value="ECO:0007669"/>
    <property type="project" value="TreeGrafter"/>
</dbReference>
<dbReference type="OrthoDB" id="9781789at2"/>
<proteinExistence type="inferred from homology"/>
<dbReference type="GO" id="GO:0005737">
    <property type="term" value="C:cytoplasm"/>
    <property type="evidence" value="ECO:0007669"/>
    <property type="project" value="UniProtKB-SubCell"/>
</dbReference>
<dbReference type="InterPro" id="IPR003700">
    <property type="entry name" value="Pantoate_hydroxy_MeTrfase"/>
</dbReference>
<comment type="caution">
    <text evidence="12">The sequence shown here is derived from an EMBL/GenBank/DDBJ whole genome shotgun (WGS) entry which is preliminary data.</text>
</comment>
<dbReference type="EMBL" id="ADCP02000001">
    <property type="protein sequence ID" value="EFV42709.1"/>
    <property type="molecule type" value="Genomic_DNA"/>
</dbReference>
<accession>E5YBA2</accession>
<dbReference type="InterPro" id="IPR040442">
    <property type="entry name" value="Pyrv_kinase-like_dom_sf"/>
</dbReference>
<reference evidence="12 13" key="2">
    <citation type="submission" date="2013-04" db="EMBL/GenBank/DDBJ databases">
        <title>The Genome Sequence of Bilophila wadsworthia 3_1_6.</title>
        <authorList>
            <consortium name="The Broad Institute Genomics Platform"/>
            <person name="Earl A."/>
            <person name="Ward D."/>
            <person name="Feldgarden M."/>
            <person name="Gevers D."/>
            <person name="Sibley C."/>
            <person name="Strauss J."/>
            <person name="Allen-Vercoe E."/>
            <person name="Walker B."/>
            <person name="Young S."/>
            <person name="Zeng Q."/>
            <person name="Gargeya S."/>
            <person name="Fitzgerald M."/>
            <person name="Haas B."/>
            <person name="Abouelleil A."/>
            <person name="Allen A.W."/>
            <person name="Alvarado L."/>
            <person name="Arachchi H.M."/>
            <person name="Berlin A.M."/>
            <person name="Chapman S.B."/>
            <person name="Gainer-Dewar J."/>
            <person name="Goldberg J."/>
            <person name="Griggs A."/>
            <person name="Gujja S."/>
            <person name="Hansen M."/>
            <person name="Howarth C."/>
            <person name="Imamovic A."/>
            <person name="Ireland A."/>
            <person name="Larimer J."/>
            <person name="McCowan C."/>
            <person name="Murphy C."/>
            <person name="Pearson M."/>
            <person name="Poon T.W."/>
            <person name="Priest M."/>
            <person name="Roberts A."/>
            <person name="Saif S."/>
            <person name="Shea T."/>
            <person name="Sisk P."/>
            <person name="Sykes S."/>
            <person name="Wortman J."/>
            <person name="Nusbaum C."/>
            <person name="Birren B."/>
        </authorList>
    </citation>
    <scope>NUCLEOTIDE SEQUENCE [LARGE SCALE GENOMIC DNA]</scope>
    <source>
        <strain evidence="12 13">3_1_6</strain>
    </source>
</reference>
<feature type="binding site" evidence="7 9">
    <location>
        <position position="93"/>
    </location>
    <ligand>
        <name>3-methyl-2-oxobutanoate</name>
        <dbReference type="ChEBI" id="CHEBI:11851"/>
    </ligand>
</feature>
<evidence type="ECO:0000256" key="6">
    <source>
        <dbReference type="ARBA" id="ARBA00056497"/>
    </source>
</evidence>
<dbReference type="SUPFAM" id="SSF51621">
    <property type="entry name" value="Phosphoenolpyruvate/pyruvate domain"/>
    <property type="match status" value="1"/>
</dbReference>
<feature type="binding site" evidence="7 10">
    <location>
        <position position="93"/>
    </location>
    <ligand>
        <name>Mg(2+)</name>
        <dbReference type="ChEBI" id="CHEBI:18420"/>
    </ligand>
</feature>
<comment type="pathway">
    <text evidence="1 7">Cofactor biosynthesis; (R)-pantothenate biosynthesis; (R)-pantoate from 3-methyl-2-oxobutanoate: step 1/2.</text>
</comment>
<evidence type="ECO:0000256" key="3">
    <source>
        <dbReference type="ARBA" id="ARBA00011424"/>
    </source>
</evidence>
<comment type="catalytic activity">
    <reaction evidence="7">
        <text>(6R)-5,10-methylene-5,6,7,8-tetrahydrofolate + 3-methyl-2-oxobutanoate + H2O = 2-dehydropantoate + (6S)-5,6,7,8-tetrahydrofolate</text>
        <dbReference type="Rhea" id="RHEA:11824"/>
        <dbReference type="ChEBI" id="CHEBI:11561"/>
        <dbReference type="ChEBI" id="CHEBI:11851"/>
        <dbReference type="ChEBI" id="CHEBI:15377"/>
        <dbReference type="ChEBI" id="CHEBI:15636"/>
        <dbReference type="ChEBI" id="CHEBI:57453"/>
        <dbReference type="EC" id="2.1.2.11"/>
    </reaction>
</comment>
<keyword evidence="5 7" id="KW-0808">Transferase</keyword>
<evidence type="ECO:0000256" key="2">
    <source>
        <dbReference type="ARBA" id="ARBA00008676"/>
    </source>
</evidence>
<dbReference type="Gene3D" id="3.20.20.60">
    <property type="entry name" value="Phosphoenolpyruvate-binding domains"/>
    <property type="match status" value="1"/>
</dbReference>
<evidence type="ECO:0000256" key="9">
    <source>
        <dbReference type="PIRSR" id="PIRSR000388-2"/>
    </source>
</evidence>
<evidence type="ECO:0000256" key="10">
    <source>
        <dbReference type="PIRSR" id="PIRSR000388-3"/>
    </source>
</evidence>
<evidence type="ECO:0000313" key="12">
    <source>
        <dbReference type="EMBL" id="EFV42709.1"/>
    </source>
</evidence>
<dbReference type="eggNOG" id="COG0413">
    <property type="taxonomic scope" value="Bacteria"/>
</dbReference>
<dbReference type="AlphaFoldDB" id="E5YBA2"/>
<evidence type="ECO:0000256" key="7">
    <source>
        <dbReference type="HAMAP-Rule" id="MF_00156"/>
    </source>
</evidence>
<dbReference type="GO" id="GO:0008168">
    <property type="term" value="F:methyltransferase activity"/>
    <property type="evidence" value="ECO:0007669"/>
    <property type="project" value="UniProtKB-KW"/>
</dbReference>
<dbReference type="PIRSF" id="PIRSF000388">
    <property type="entry name" value="Pantoate_hydroxy_MeTrfase"/>
    <property type="match status" value="1"/>
</dbReference>
<dbReference type="NCBIfam" id="TIGR00222">
    <property type="entry name" value="panB"/>
    <property type="match status" value="1"/>
</dbReference>
<evidence type="ECO:0000256" key="5">
    <source>
        <dbReference type="ARBA" id="ARBA00022679"/>
    </source>
</evidence>
<keyword evidence="7" id="KW-0963">Cytoplasm</keyword>
<evidence type="ECO:0000256" key="4">
    <source>
        <dbReference type="ARBA" id="ARBA00022655"/>
    </source>
</evidence>
<dbReference type="UniPathway" id="UPA00028">
    <property type="reaction ID" value="UER00003"/>
</dbReference>
<dbReference type="GO" id="GO:0003864">
    <property type="term" value="F:3-methyl-2-oxobutanoate hydroxymethyltransferase activity"/>
    <property type="evidence" value="ECO:0007669"/>
    <property type="project" value="UniProtKB-UniRule"/>
</dbReference>
<keyword evidence="12" id="KW-0489">Methyltransferase</keyword>
<evidence type="ECO:0000256" key="1">
    <source>
        <dbReference type="ARBA" id="ARBA00005033"/>
    </source>
</evidence>
<dbReference type="STRING" id="563192.HMPREF0179_03475"/>
<dbReference type="HOGENOM" id="CLU_036645_1_0_7"/>
<comment type="subunit">
    <text evidence="3 7">Homodecamer; pentamer of dimers.</text>
</comment>
<protein>
    <recommendedName>
        <fullName evidence="7">3-methyl-2-oxobutanoate hydroxymethyltransferase</fullName>
        <ecNumber evidence="7">2.1.2.11</ecNumber>
    </recommendedName>
    <alternativeName>
        <fullName evidence="7">Ketopantoate hydroxymethyltransferase</fullName>
        <shortName evidence="7">KPHMT</shortName>
    </alternativeName>
</protein>
<dbReference type="GO" id="GO:0015940">
    <property type="term" value="P:pantothenate biosynthetic process"/>
    <property type="evidence" value="ECO:0007669"/>
    <property type="project" value="UniProtKB-UniRule"/>
</dbReference>
<evidence type="ECO:0000256" key="8">
    <source>
        <dbReference type="PIRSR" id="PIRSR000388-1"/>
    </source>
</evidence>
<organism evidence="12 13">
    <name type="scientific">Bilophila wadsworthia (strain 3_1_6)</name>
    <dbReference type="NCBI Taxonomy" id="563192"/>
    <lineage>
        <taxon>Bacteria</taxon>
        <taxon>Pseudomonadati</taxon>
        <taxon>Thermodesulfobacteriota</taxon>
        <taxon>Desulfovibrionia</taxon>
        <taxon>Desulfovibrionales</taxon>
        <taxon>Desulfovibrionaceae</taxon>
        <taxon>Bilophila</taxon>
    </lineage>
</organism>
<gene>
    <name evidence="7" type="primary">panB</name>
    <name evidence="12" type="ORF">HMPREF0179_03475</name>
</gene>
<comment type="cofactor">
    <cofactor evidence="7 10">
        <name>Mg(2+)</name>
        <dbReference type="ChEBI" id="CHEBI:18420"/>
    </cofactor>
    <text evidence="7 10">Binds 1 Mg(2+) ion per subunit.</text>
</comment>
<dbReference type="NCBIfam" id="NF001452">
    <property type="entry name" value="PRK00311.1"/>
    <property type="match status" value="1"/>
</dbReference>
<feature type="compositionally biased region" description="Basic and acidic residues" evidence="11">
    <location>
        <begin position="278"/>
        <end position="290"/>
    </location>
</feature>
<dbReference type="CDD" id="cd06557">
    <property type="entry name" value="KPHMT-like"/>
    <property type="match status" value="1"/>
</dbReference>
<feature type="region of interest" description="Disordered" evidence="11">
    <location>
        <begin position="267"/>
        <end position="290"/>
    </location>
</feature>
<feature type="binding site" evidence="7 9">
    <location>
        <position position="123"/>
    </location>
    <ligand>
        <name>3-methyl-2-oxobutanoate</name>
        <dbReference type="ChEBI" id="CHEBI:11851"/>
    </ligand>
</feature>
<dbReference type="FunFam" id="3.20.20.60:FF:000003">
    <property type="entry name" value="3-methyl-2-oxobutanoate hydroxymethyltransferase"/>
    <property type="match status" value="1"/>
</dbReference>
<evidence type="ECO:0000313" key="13">
    <source>
        <dbReference type="Proteomes" id="UP000006034"/>
    </source>
</evidence>
<keyword evidence="7 10" id="KW-0460">Magnesium</keyword>
<dbReference type="InterPro" id="IPR015813">
    <property type="entry name" value="Pyrv/PenolPyrv_kinase-like_dom"/>
</dbReference>
<keyword evidence="7 10" id="KW-0479">Metal-binding</keyword>
<dbReference type="Pfam" id="PF02548">
    <property type="entry name" value="Pantoate_transf"/>
    <property type="match status" value="1"/>
</dbReference>
<dbReference type="HAMAP" id="MF_00156">
    <property type="entry name" value="PanB"/>
    <property type="match status" value="1"/>
</dbReference>
<keyword evidence="13" id="KW-1185">Reference proteome</keyword>
<feature type="binding site" evidence="7 10">
    <location>
        <position position="54"/>
    </location>
    <ligand>
        <name>Mg(2+)</name>
        <dbReference type="ChEBI" id="CHEBI:18420"/>
    </ligand>
</feature>
<feature type="active site" description="Proton acceptor" evidence="7 8">
    <location>
        <position position="190"/>
    </location>
</feature>
<name>E5YBA2_BILW3</name>
<dbReference type="PANTHER" id="PTHR20881">
    <property type="entry name" value="3-METHYL-2-OXOBUTANOATE HYDROXYMETHYLTRANSFERASE"/>
    <property type="match status" value="1"/>
</dbReference>
<comment type="function">
    <text evidence="6 7">Catalyzes the reversible reaction in which hydroxymethyl group from 5,10-methylenetetrahydrofolate is transferred onto alpha-ketoisovalerate to form ketopantoate.</text>
</comment>
<dbReference type="Proteomes" id="UP000006034">
    <property type="component" value="Unassembled WGS sequence"/>
</dbReference>